<dbReference type="GO" id="GO:0016020">
    <property type="term" value="C:membrane"/>
    <property type="evidence" value="ECO:0007669"/>
    <property type="project" value="TreeGrafter"/>
</dbReference>
<dbReference type="GO" id="GO:0016491">
    <property type="term" value="F:oxidoreductase activity"/>
    <property type="evidence" value="ECO:0007669"/>
    <property type="project" value="UniProtKB-KW"/>
</dbReference>
<dbReference type="KEGG" id="ppru:FDP22_16060"/>
<dbReference type="PROSITE" id="PS00061">
    <property type="entry name" value="ADH_SHORT"/>
    <property type="match status" value="1"/>
</dbReference>
<reference evidence="3 4" key="1">
    <citation type="submission" date="2019-06" db="EMBL/GenBank/DDBJ databases">
        <title>Genome sequence of Rhodobacteraceae bacterium D4M1.</title>
        <authorList>
            <person name="Cao J."/>
        </authorList>
    </citation>
    <scope>NUCLEOTIDE SEQUENCE [LARGE SCALE GENOMIC DNA]</scope>
    <source>
        <strain evidence="3 4">D4M1</strain>
    </source>
</reference>
<dbReference type="RefSeq" id="WP_138575214.1">
    <property type="nucleotide sequence ID" value="NZ_CP040818.1"/>
</dbReference>
<gene>
    <name evidence="3" type="ORF">FDP22_16060</name>
</gene>
<name>A0A5B8FI19_9RHOB</name>
<dbReference type="Gene3D" id="3.40.50.720">
    <property type="entry name" value="NAD(P)-binding Rossmann-like Domain"/>
    <property type="match status" value="1"/>
</dbReference>
<evidence type="ECO:0000256" key="2">
    <source>
        <dbReference type="ARBA" id="ARBA00023002"/>
    </source>
</evidence>
<dbReference type="InterPro" id="IPR002347">
    <property type="entry name" value="SDR_fam"/>
</dbReference>
<dbReference type="OrthoDB" id="7593130at2"/>
<dbReference type="InterPro" id="IPR020904">
    <property type="entry name" value="Sc_DH/Rdtase_CS"/>
</dbReference>
<dbReference type="SUPFAM" id="SSF51735">
    <property type="entry name" value="NAD(P)-binding Rossmann-fold domains"/>
    <property type="match status" value="1"/>
</dbReference>
<evidence type="ECO:0000313" key="4">
    <source>
        <dbReference type="Proteomes" id="UP000305888"/>
    </source>
</evidence>
<dbReference type="InterPro" id="IPR036291">
    <property type="entry name" value="NAD(P)-bd_dom_sf"/>
</dbReference>
<organism evidence="3 4">
    <name type="scientific">Paroceanicella profunda</name>
    <dbReference type="NCBI Taxonomy" id="2579971"/>
    <lineage>
        <taxon>Bacteria</taxon>
        <taxon>Pseudomonadati</taxon>
        <taxon>Pseudomonadota</taxon>
        <taxon>Alphaproteobacteria</taxon>
        <taxon>Rhodobacterales</taxon>
        <taxon>Paracoccaceae</taxon>
        <taxon>Paroceanicella</taxon>
    </lineage>
</organism>
<sequence length="251" mass="27025">MKTSGNTILVTGGTSGIGRALASEFHDLGNRVIITGRRQELLDQILSEHAGMSAYRLDVDDPADIASVAARVTAEFPDLNVLVNNAGISRAESLVDGEFDLSVAEALVRTNIMGVLHVTAALLPVLQRQATASIVTTTSGLAFVPRANYPTYCASKAFLHVWLQALRTQLSGRGVEVLELVPPYVQTELAGPEQARDPNAMPLVDYIAEVIGIIEDADRPGGEILVDRVKMLRRAEESGRYAETYNRLNGA</sequence>
<evidence type="ECO:0000256" key="1">
    <source>
        <dbReference type="ARBA" id="ARBA00006484"/>
    </source>
</evidence>
<dbReference type="PANTHER" id="PTHR44196">
    <property type="entry name" value="DEHYDROGENASE/REDUCTASE SDR FAMILY MEMBER 7B"/>
    <property type="match status" value="1"/>
</dbReference>
<dbReference type="AlphaFoldDB" id="A0A5B8FI19"/>
<accession>A0A5B8FI19</accession>
<dbReference type="PANTHER" id="PTHR44196:SF1">
    <property type="entry name" value="DEHYDROGENASE_REDUCTASE SDR FAMILY MEMBER 7B"/>
    <property type="match status" value="1"/>
</dbReference>
<dbReference type="EMBL" id="CP040818">
    <property type="protein sequence ID" value="QDL93161.1"/>
    <property type="molecule type" value="Genomic_DNA"/>
</dbReference>
<evidence type="ECO:0000313" key="3">
    <source>
        <dbReference type="EMBL" id="QDL93161.1"/>
    </source>
</evidence>
<protein>
    <submittedName>
        <fullName evidence="3">SDR family NAD(P)-dependent oxidoreductase</fullName>
    </submittedName>
</protein>
<keyword evidence="4" id="KW-1185">Reference proteome</keyword>
<keyword evidence="2" id="KW-0560">Oxidoreductase</keyword>
<proteinExistence type="inferred from homology"/>
<dbReference type="Pfam" id="PF00106">
    <property type="entry name" value="adh_short"/>
    <property type="match status" value="1"/>
</dbReference>
<comment type="similarity">
    <text evidence="1">Belongs to the short-chain dehydrogenases/reductases (SDR) family.</text>
</comment>
<dbReference type="Proteomes" id="UP000305888">
    <property type="component" value="Chromosome"/>
</dbReference>
<dbReference type="PRINTS" id="PR00081">
    <property type="entry name" value="GDHRDH"/>
</dbReference>